<organism evidence="1 2">
    <name type="scientific">Microbispora oryzae</name>
    <dbReference type="NCBI Taxonomy" id="2806554"/>
    <lineage>
        <taxon>Bacteria</taxon>
        <taxon>Bacillati</taxon>
        <taxon>Actinomycetota</taxon>
        <taxon>Actinomycetes</taxon>
        <taxon>Streptosporangiales</taxon>
        <taxon>Streptosporangiaceae</taxon>
        <taxon>Microbispora</taxon>
    </lineage>
</organism>
<keyword evidence="2" id="KW-1185">Reference proteome</keyword>
<gene>
    <name evidence="1" type="ORF">JOL79_32865</name>
</gene>
<sequence length="222" mass="23935">MRNLTFCDIRLYPSTVDSAFEEAMTGDVMPGAGDLPHPPGTLFVRSLYREAGYGFPPAYRCVVNSILVSDTGFFGMRPRIARLGADTKEPRFRLVAGAVPDDETALDVLRTRDGHSLVMAAVHLPLRMIQETFEKELVAALEEEVAVPSRLSAVSGVIWTRDDEAVPGRVEYLVAATGDFAELRLRPRTVARIEAAGGTLVESRGFLHVGTVPGAPAPQAGG</sequence>
<accession>A0A940WSG4</accession>
<evidence type="ECO:0000313" key="2">
    <source>
        <dbReference type="Proteomes" id="UP000674234"/>
    </source>
</evidence>
<name>A0A940WSG4_9ACTN</name>
<dbReference type="Proteomes" id="UP000674234">
    <property type="component" value="Unassembled WGS sequence"/>
</dbReference>
<dbReference type="EMBL" id="JAFCNB010000037">
    <property type="protein sequence ID" value="MBP2708573.1"/>
    <property type="molecule type" value="Genomic_DNA"/>
</dbReference>
<evidence type="ECO:0000313" key="1">
    <source>
        <dbReference type="EMBL" id="MBP2708573.1"/>
    </source>
</evidence>
<proteinExistence type="predicted"/>
<reference evidence="1" key="1">
    <citation type="submission" date="2021-02" db="EMBL/GenBank/DDBJ databases">
        <title>Draft genome sequence of Microbispora sp. RL4-1S isolated from rice leaves in Thailand.</title>
        <authorList>
            <person name="Muangham S."/>
            <person name="Duangmal K."/>
        </authorList>
    </citation>
    <scope>NUCLEOTIDE SEQUENCE</scope>
    <source>
        <strain evidence="1">RL4-1S</strain>
    </source>
</reference>
<comment type="caution">
    <text evidence="1">The sequence shown here is derived from an EMBL/GenBank/DDBJ whole genome shotgun (WGS) entry which is preliminary data.</text>
</comment>
<protein>
    <submittedName>
        <fullName evidence="1">Uncharacterized protein</fullName>
    </submittedName>
</protein>
<dbReference type="RefSeq" id="WP_210159833.1">
    <property type="nucleotide sequence ID" value="NZ_JAFCNB010000037.1"/>
</dbReference>
<dbReference type="AlphaFoldDB" id="A0A940WSG4"/>